<gene>
    <name evidence="3" type="ORF">SteCoe_1867</name>
</gene>
<dbReference type="GO" id="GO:0008017">
    <property type="term" value="F:microtubule binding"/>
    <property type="evidence" value="ECO:0007669"/>
    <property type="project" value="InterPro"/>
</dbReference>
<dbReference type="Pfam" id="PF08683">
    <property type="entry name" value="CAMSAP_CKK"/>
    <property type="match status" value="1"/>
</dbReference>
<organism evidence="3 4">
    <name type="scientific">Stentor coeruleus</name>
    <dbReference type="NCBI Taxonomy" id="5963"/>
    <lineage>
        <taxon>Eukaryota</taxon>
        <taxon>Sar</taxon>
        <taxon>Alveolata</taxon>
        <taxon>Ciliophora</taxon>
        <taxon>Postciliodesmatophora</taxon>
        <taxon>Heterotrichea</taxon>
        <taxon>Heterotrichida</taxon>
        <taxon>Stentoridae</taxon>
        <taxon>Stentor</taxon>
    </lineage>
</organism>
<keyword evidence="4" id="KW-1185">Reference proteome</keyword>
<feature type="coiled-coil region" evidence="1">
    <location>
        <begin position="48"/>
        <end position="75"/>
    </location>
</feature>
<dbReference type="SMART" id="SM01051">
    <property type="entry name" value="CAMSAP_CKK"/>
    <property type="match status" value="1"/>
</dbReference>
<protein>
    <recommendedName>
        <fullName evidence="2">CKK domain-containing protein</fullName>
    </recommendedName>
</protein>
<proteinExistence type="predicted"/>
<keyword evidence="1" id="KW-0175">Coiled coil</keyword>
<sequence length="200" mass="23329">MRNSPMKTPWTFCSQYSPETTIFDTYLEERKSQTSSPNTIIHKSPDLKSELFHTMKTLQEEINELKSIKQFQKYEFRKNLLKLLNKEQASNKNVIKQVIRTILVSGKHDVLRKKLLNAIDGSDRDKFFLVFNELGQNHPPTALYEYNETGAHKLFGPEFLDEALTDDSIRFSLKYDSLYNKFKVVKSKSLSDDIDAIILR</sequence>
<dbReference type="InterPro" id="IPR011033">
    <property type="entry name" value="PRC_barrel-like_sf"/>
</dbReference>
<dbReference type="AlphaFoldDB" id="A0A1R2D0S2"/>
<feature type="domain" description="CKK" evidence="2">
    <location>
        <begin position="79"/>
        <end position="200"/>
    </location>
</feature>
<evidence type="ECO:0000256" key="1">
    <source>
        <dbReference type="SAM" id="Coils"/>
    </source>
</evidence>
<name>A0A1R2D0S2_9CILI</name>
<comment type="caution">
    <text evidence="3">The sequence shown here is derived from an EMBL/GenBank/DDBJ whole genome shotgun (WGS) entry which is preliminary data.</text>
</comment>
<dbReference type="Gene3D" id="3.10.20.360">
    <property type="entry name" value="CKK domain"/>
    <property type="match status" value="1"/>
</dbReference>
<dbReference type="InterPro" id="IPR038209">
    <property type="entry name" value="CKK_dom_sf"/>
</dbReference>
<dbReference type="InterPro" id="IPR014797">
    <property type="entry name" value="CKK_CAMSAP"/>
</dbReference>
<evidence type="ECO:0000259" key="2">
    <source>
        <dbReference type="PROSITE" id="PS51508"/>
    </source>
</evidence>
<dbReference type="Proteomes" id="UP000187209">
    <property type="component" value="Unassembled WGS sequence"/>
</dbReference>
<dbReference type="OrthoDB" id="2125658at2759"/>
<accession>A0A1R2D0S2</accession>
<evidence type="ECO:0000313" key="3">
    <source>
        <dbReference type="EMBL" id="OMJ94845.1"/>
    </source>
</evidence>
<reference evidence="3 4" key="1">
    <citation type="submission" date="2016-11" db="EMBL/GenBank/DDBJ databases">
        <title>The macronuclear genome of Stentor coeruleus: a giant cell with tiny introns.</title>
        <authorList>
            <person name="Slabodnick M."/>
            <person name="Ruby J.G."/>
            <person name="Reiff S.B."/>
            <person name="Swart E.C."/>
            <person name="Gosai S."/>
            <person name="Prabakaran S."/>
            <person name="Witkowska E."/>
            <person name="Larue G.E."/>
            <person name="Fisher S."/>
            <person name="Freeman R.M."/>
            <person name="Gunawardena J."/>
            <person name="Chu W."/>
            <person name="Stover N.A."/>
            <person name="Gregory B.D."/>
            <person name="Nowacki M."/>
            <person name="Derisi J."/>
            <person name="Roy S.W."/>
            <person name="Marshall W.F."/>
            <person name="Sood P."/>
        </authorList>
    </citation>
    <scope>NUCLEOTIDE SEQUENCE [LARGE SCALE GENOMIC DNA]</scope>
    <source>
        <strain evidence="3">WM001</strain>
    </source>
</reference>
<dbReference type="SUPFAM" id="SSF50346">
    <property type="entry name" value="PRC-barrel domain"/>
    <property type="match status" value="1"/>
</dbReference>
<evidence type="ECO:0000313" key="4">
    <source>
        <dbReference type="Proteomes" id="UP000187209"/>
    </source>
</evidence>
<dbReference type="EMBL" id="MPUH01000020">
    <property type="protein sequence ID" value="OMJ94845.1"/>
    <property type="molecule type" value="Genomic_DNA"/>
</dbReference>
<dbReference type="PROSITE" id="PS51508">
    <property type="entry name" value="CKK"/>
    <property type="match status" value="1"/>
</dbReference>